<accession>A0A413Q3T9</accession>
<gene>
    <name evidence="2" type="ORF">DW967_14460</name>
</gene>
<evidence type="ECO:0008006" key="4">
    <source>
        <dbReference type="Google" id="ProtNLM"/>
    </source>
</evidence>
<name>A0A413Q3T9_9FIRM</name>
<dbReference type="InterPro" id="IPR028994">
    <property type="entry name" value="Integrin_alpha_N"/>
</dbReference>
<dbReference type="EMBL" id="QSES01000035">
    <property type="protein sequence ID" value="RGZ88698.1"/>
    <property type="molecule type" value="Genomic_DNA"/>
</dbReference>
<dbReference type="SUPFAM" id="SSF69318">
    <property type="entry name" value="Integrin alpha N-terminal domain"/>
    <property type="match status" value="1"/>
</dbReference>
<reference evidence="2 3" key="1">
    <citation type="submission" date="2018-08" db="EMBL/GenBank/DDBJ databases">
        <title>A genome reference for cultivated species of the human gut microbiota.</title>
        <authorList>
            <person name="Zou Y."/>
            <person name="Xue W."/>
            <person name="Luo G."/>
        </authorList>
    </citation>
    <scope>NUCLEOTIDE SEQUENCE [LARGE SCALE GENOMIC DNA]</scope>
    <source>
        <strain evidence="2 3">AM47-6BH</strain>
    </source>
</reference>
<proteinExistence type="predicted"/>
<feature type="signal peptide" evidence="1">
    <location>
        <begin position="1"/>
        <end position="22"/>
    </location>
</feature>
<evidence type="ECO:0000313" key="3">
    <source>
        <dbReference type="Proteomes" id="UP000283721"/>
    </source>
</evidence>
<keyword evidence="1" id="KW-0732">Signal</keyword>
<evidence type="ECO:0000313" key="2">
    <source>
        <dbReference type="EMBL" id="RGZ88698.1"/>
    </source>
</evidence>
<comment type="caution">
    <text evidence="2">The sequence shown here is derived from an EMBL/GenBank/DDBJ whole genome shotgun (WGS) entry which is preliminary data.</text>
</comment>
<dbReference type="Proteomes" id="UP000283721">
    <property type="component" value="Unassembled WGS sequence"/>
</dbReference>
<protein>
    <recommendedName>
        <fullName evidence="4">VCBS repeat-containing protein</fullName>
    </recommendedName>
</protein>
<feature type="chain" id="PRO_5019410468" description="VCBS repeat-containing protein" evidence="1">
    <location>
        <begin position="23"/>
        <end position="974"/>
    </location>
</feature>
<organism evidence="2 3">
    <name type="scientific">Agathobacter rectalis</name>
    <dbReference type="NCBI Taxonomy" id="39491"/>
    <lineage>
        <taxon>Bacteria</taxon>
        <taxon>Bacillati</taxon>
        <taxon>Bacillota</taxon>
        <taxon>Clostridia</taxon>
        <taxon>Lachnospirales</taxon>
        <taxon>Lachnospiraceae</taxon>
        <taxon>Agathobacter</taxon>
    </lineage>
</organism>
<dbReference type="AlphaFoldDB" id="A0A413Q3T9"/>
<sequence length="974" mass="111083">MKKIISILLSAIILLTTGTAYATETKSADISYNTLPVEFSDNLGTTENLDAMVDDGHLYVNAKQLGERLGYQVKAGDEYVAVFNKEFSNTVPYGITTFYYDSTKVGHMLFNKMVDYEAPFKTVKNADGEWIPFEFSLLLLNSSDVLLDKKIHVDMPEKNIVDIYMDVLKNNDRYLFDWEADAGATPGSMFAMGTAANMVQIFNGVLDWDGASWCQLINSFSMDSSSYDAKYSESFAKMFCTYSDEELSQDVDAMKEKLKPFNGDNWVVKSMKQIDDAYDYKIENLSKKTADLKKKMVVENKASVDAYNKSYQELDKLCSRADFFSETTDPFVQVSKSFKEATGFMEAFYSVMEITGYASEFQNQDKFAVKSLDTFIKNSNYGCVMSKAMKDGLRDYKNTLETDIVSYSAYNYLMNNMGDLLKEGLDVSTTLLDTESKIYLLIWDISKETVPWVKNGLSNTDCFLQSMYAGIVQSDTFKSYIDKRDAVFKDANNITSKNLYEVTQYCYAYLKSCYITRDAAVGALTEKTKKDNSTYESTQKMVNQEIAKCLVKLKDADKTNKYGCYGFLPENNKQYLSEYDDGELLKCVVSSVDGEELYKDVLDMYYYKIKNQNWTENDNVSILLSGNYSDYKSLSSVGYSILDIDGNGIPELLIGDNDSQSDGVIIDLYTYVDDKVVYLDTTYERFGINLSKNGKIYRYGSGGAYNNFEEECKIDEKNKVLVPIESIVFDGYYNPNSPWYYATGNYYTDSYDYDLDKMKNISEEEAMNKRKEFENNITGYSITLFSDYIPQSDNDNISSNAGVYDEFLKNREYKNYIADYWTFGIPKQYSVMDIDGDGTDELLIYGSEDLWEDLAIFSFNSKTQQISLIPAMNYDSDEPQQISVLSAYGKIKYSEKYHAIVYSQYQNYSNGIACDSISYDVIKNGILDNDFIIGFGINSDTSEKEYYCGTENLTESEYNEYLAECSEISWMDLP</sequence>
<evidence type="ECO:0000256" key="1">
    <source>
        <dbReference type="SAM" id="SignalP"/>
    </source>
</evidence>